<evidence type="ECO:0000259" key="3">
    <source>
        <dbReference type="PROSITE" id="PS51724"/>
    </source>
</evidence>
<reference evidence="5" key="1">
    <citation type="submission" date="2017-11" db="EMBL/GenBank/DDBJ databases">
        <title>The draft genome sequence of Chromatocurvus sp. F02.</title>
        <authorList>
            <person name="Du Z.-J."/>
            <person name="Chang Y.-Q."/>
        </authorList>
    </citation>
    <scope>NUCLEOTIDE SEQUENCE [LARGE SCALE GENOMIC DNA]</scope>
    <source>
        <strain evidence="5">F02</strain>
    </source>
</reference>
<evidence type="ECO:0000256" key="2">
    <source>
        <dbReference type="SAM" id="Phobius"/>
    </source>
</evidence>
<feature type="compositionally biased region" description="Acidic residues" evidence="1">
    <location>
        <begin position="65"/>
        <end position="76"/>
    </location>
</feature>
<evidence type="ECO:0000256" key="1">
    <source>
        <dbReference type="SAM" id="MobiDB-lite"/>
    </source>
</evidence>
<feature type="domain" description="SPOR" evidence="3">
    <location>
        <begin position="216"/>
        <end position="295"/>
    </location>
</feature>
<accession>A0A2N5Y512</accession>
<keyword evidence="5" id="KW-1185">Reference proteome</keyword>
<dbReference type="Gene3D" id="3.30.70.1070">
    <property type="entry name" value="Sporulation related repeat"/>
    <property type="match status" value="1"/>
</dbReference>
<keyword evidence="2" id="KW-0472">Membrane</keyword>
<feature type="region of interest" description="Disordered" evidence="1">
    <location>
        <begin position="190"/>
        <end position="219"/>
    </location>
</feature>
<dbReference type="InterPro" id="IPR036680">
    <property type="entry name" value="SPOR-like_sf"/>
</dbReference>
<dbReference type="AlphaFoldDB" id="A0A2N5Y512"/>
<dbReference type="EMBL" id="PKLZ01000002">
    <property type="protein sequence ID" value="PLW83461.1"/>
    <property type="molecule type" value="Genomic_DNA"/>
</dbReference>
<dbReference type="InterPro" id="IPR007730">
    <property type="entry name" value="SPOR-like_dom"/>
</dbReference>
<organism evidence="4 5">
    <name type="scientific">Kineobactrum sediminis</name>
    <dbReference type="NCBI Taxonomy" id="1905677"/>
    <lineage>
        <taxon>Bacteria</taxon>
        <taxon>Pseudomonadati</taxon>
        <taxon>Pseudomonadota</taxon>
        <taxon>Gammaproteobacteria</taxon>
        <taxon>Cellvibrionales</taxon>
        <taxon>Halieaceae</taxon>
        <taxon>Kineobactrum</taxon>
    </lineage>
</organism>
<feature type="compositionally biased region" description="Acidic residues" evidence="1">
    <location>
        <begin position="25"/>
        <end position="58"/>
    </location>
</feature>
<feature type="compositionally biased region" description="Basic and acidic residues" evidence="1">
    <location>
        <begin position="10"/>
        <end position="24"/>
    </location>
</feature>
<protein>
    <recommendedName>
        <fullName evidence="3">SPOR domain-containing protein</fullName>
    </recommendedName>
</protein>
<feature type="region of interest" description="Disordered" evidence="1">
    <location>
        <begin position="1"/>
        <end position="89"/>
    </location>
</feature>
<dbReference type="Pfam" id="PF05036">
    <property type="entry name" value="SPOR"/>
    <property type="match status" value="1"/>
</dbReference>
<proteinExistence type="predicted"/>
<dbReference type="SUPFAM" id="SSF110997">
    <property type="entry name" value="Sporulation related repeat"/>
    <property type="match status" value="1"/>
</dbReference>
<dbReference type="GO" id="GO:0042834">
    <property type="term" value="F:peptidoglycan binding"/>
    <property type="evidence" value="ECO:0007669"/>
    <property type="project" value="InterPro"/>
</dbReference>
<dbReference type="PROSITE" id="PS51724">
    <property type="entry name" value="SPOR"/>
    <property type="match status" value="1"/>
</dbReference>
<keyword evidence="2" id="KW-1133">Transmembrane helix</keyword>
<keyword evidence="2" id="KW-0812">Transmembrane</keyword>
<evidence type="ECO:0000313" key="4">
    <source>
        <dbReference type="EMBL" id="PLW83461.1"/>
    </source>
</evidence>
<dbReference type="Proteomes" id="UP000234845">
    <property type="component" value="Unassembled WGS sequence"/>
</dbReference>
<evidence type="ECO:0000313" key="5">
    <source>
        <dbReference type="Proteomes" id="UP000234845"/>
    </source>
</evidence>
<feature type="transmembrane region" description="Helical" evidence="2">
    <location>
        <begin position="95"/>
        <end position="118"/>
    </location>
</feature>
<comment type="caution">
    <text evidence="4">The sequence shown here is derived from an EMBL/GenBank/DDBJ whole genome shotgun (WGS) entry which is preliminary data.</text>
</comment>
<name>A0A2N5Y512_9GAMM</name>
<sequence>MRPSAIIRTEVPRSDSMNDDKRDGEDQDDTTDDEWNPWLEDEEEYDDDDGDESLDFEDENHPDSDLEEPTDEDNWEEPAIGSSQTTAPGRFTDTWPLGLVAVAAVALILLAAGGYGIMKQRSAMEQTIRDLQAQLAVAGDPAEIASARASQLAIREENRELQSRLGNLGDENRQLKDTLAGLEQQLLAQQEATAQAKSSTTVEPAQESPPSKPAPTAGNTGWFVNFSSYGNRALAEEWASRLKPASGKVVVSSTEQNGRTLYRVRVVGLATEAQARREAEQLARDYDLGKLWVGRD</sequence>
<gene>
    <name evidence="4" type="ORF">CWI75_03655</name>
</gene>